<dbReference type="AlphaFoldDB" id="A0A3N1GTG0"/>
<feature type="compositionally biased region" description="Basic residues" evidence="1">
    <location>
        <begin position="63"/>
        <end position="73"/>
    </location>
</feature>
<name>A0A3N1GTG0_9ACTN</name>
<evidence type="ECO:0000313" key="3">
    <source>
        <dbReference type="Proteomes" id="UP000271683"/>
    </source>
</evidence>
<dbReference type="Proteomes" id="UP000271683">
    <property type="component" value="Unassembled WGS sequence"/>
</dbReference>
<gene>
    <name evidence="2" type="ORF">EDD30_6481</name>
</gene>
<dbReference type="EMBL" id="RJKL01000001">
    <property type="protein sequence ID" value="ROP33494.1"/>
    <property type="molecule type" value="Genomic_DNA"/>
</dbReference>
<proteinExistence type="predicted"/>
<comment type="caution">
    <text evidence="2">The sequence shown here is derived from an EMBL/GenBank/DDBJ whole genome shotgun (WGS) entry which is preliminary data.</text>
</comment>
<feature type="region of interest" description="Disordered" evidence="1">
    <location>
        <begin position="38"/>
        <end position="91"/>
    </location>
</feature>
<organism evidence="2 3">
    <name type="scientific">Couchioplanes caeruleus</name>
    <dbReference type="NCBI Taxonomy" id="56438"/>
    <lineage>
        <taxon>Bacteria</taxon>
        <taxon>Bacillati</taxon>
        <taxon>Actinomycetota</taxon>
        <taxon>Actinomycetes</taxon>
        <taxon>Micromonosporales</taxon>
        <taxon>Micromonosporaceae</taxon>
        <taxon>Couchioplanes</taxon>
    </lineage>
</organism>
<accession>A0A3N1GTG0</accession>
<reference evidence="2 3" key="1">
    <citation type="submission" date="2018-11" db="EMBL/GenBank/DDBJ databases">
        <title>Sequencing the genomes of 1000 actinobacteria strains.</title>
        <authorList>
            <person name="Klenk H.-P."/>
        </authorList>
    </citation>
    <scope>NUCLEOTIDE SEQUENCE [LARGE SCALE GENOMIC DNA]</scope>
    <source>
        <strain evidence="2 3">DSM 43634</strain>
    </source>
</reference>
<evidence type="ECO:0000313" key="2">
    <source>
        <dbReference type="EMBL" id="ROP33494.1"/>
    </source>
</evidence>
<sequence length="242" mass="26756">MVGLGCNFVAVAALRRRGAGRPRSWRRSPCPCHRMLIRQSAQPGPRPANTAAFSIALTFRTAPTRRRRRRRRSTSTNSHTPTPPRRRGDGTGLAHRGLWIFRCFPAHSAWRGSLRRSADLTDAGALLHGWLETEQLPVRNRRVRAGSQVGMTGARYVAGESPTPPQSDAAASEVTCRDEPGRRILTSGRRLPPSSPWNALGWITRRLYAVCWGPVSSRQSVPSAPAVHGRVQRIAHEDVDQS</sequence>
<protein>
    <submittedName>
        <fullName evidence="2">Uncharacterized protein</fullName>
    </submittedName>
</protein>
<evidence type="ECO:0000256" key="1">
    <source>
        <dbReference type="SAM" id="MobiDB-lite"/>
    </source>
</evidence>